<evidence type="ECO:0000256" key="1">
    <source>
        <dbReference type="ARBA" id="ARBA00004123"/>
    </source>
</evidence>
<feature type="region of interest" description="Disordered" evidence="8">
    <location>
        <begin position="195"/>
        <end position="264"/>
    </location>
</feature>
<feature type="region of interest" description="Disordered" evidence="8">
    <location>
        <begin position="974"/>
        <end position="1007"/>
    </location>
</feature>
<keyword evidence="7" id="KW-0131">Cell cycle</keyword>
<evidence type="ECO:0000256" key="4">
    <source>
        <dbReference type="ARBA" id="ARBA00022763"/>
    </source>
</evidence>
<dbReference type="InterPro" id="IPR027417">
    <property type="entry name" value="P-loop_NTPase"/>
</dbReference>
<feature type="compositionally biased region" description="Pro residues" evidence="8">
    <location>
        <begin position="372"/>
        <end position="386"/>
    </location>
</feature>
<proteinExistence type="inferred from homology"/>
<evidence type="ECO:0000256" key="5">
    <source>
        <dbReference type="ARBA" id="ARBA00022840"/>
    </source>
</evidence>
<accession>A0ABR3VB08</accession>
<name>A0ABR3VB08_HUMIN</name>
<dbReference type="Proteomes" id="UP001583172">
    <property type="component" value="Unassembled WGS sequence"/>
</dbReference>
<feature type="compositionally biased region" description="Basic residues" evidence="8">
    <location>
        <begin position="1"/>
        <end position="10"/>
    </location>
</feature>
<keyword evidence="4" id="KW-0227">DNA damage</keyword>
<dbReference type="Pfam" id="PF03215">
    <property type="entry name" value="Rad17"/>
    <property type="match status" value="1"/>
</dbReference>
<dbReference type="Pfam" id="PF25812">
    <property type="entry name" value="RAD24_helical"/>
    <property type="match status" value="1"/>
</dbReference>
<feature type="compositionally biased region" description="Low complexity" evidence="8">
    <location>
        <begin position="76"/>
        <end position="88"/>
    </location>
</feature>
<evidence type="ECO:0000256" key="2">
    <source>
        <dbReference type="ARBA" id="ARBA00006168"/>
    </source>
</evidence>
<dbReference type="Gene3D" id="3.40.50.300">
    <property type="entry name" value="P-loop containing nucleotide triphosphate hydrolases"/>
    <property type="match status" value="1"/>
</dbReference>
<reference evidence="10 11" key="1">
    <citation type="journal article" date="2024" name="Commun. Biol.">
        <title>Comparative genomic analysis of thermophilic fungi reveals convergent evolutionary adaptations and gene losses.</title>
        <authorList>
            <person name="Steindorff A.S."/>
            <person name="Aguilar-Pontes M.V."/>
            <person name="Robinson A.J."/>
            <person name="Andreopoulos B."/>
            <person name="LaButti K."/>
            <person name="Kuo A."/>
            <person name="Mondo S."/>
            <person name="Riley R."/>
            <person name="Otillar R."/>
            <person name="Haridas S."/>
            <person name="Lipzen A."/>
            <person name="Grimwood J."/>
            <person name="Schmutz J."/>
            <person name="Clum A."/>
            <person name="Reid I.D."/>
            <person name="Moisan M.C."/>
            <person name="Butler G."/>
            <person name="Nguyen T.T.M."/>
            <person name="Dewar K."/>
            <person name="Conant G."/>
            <person name="Drula E."/>
            <person name="Henrissat B."/>
            <person name="Hansel C."/>
            <person name="Singer S."/>
            <person name="Hutchinson M.I."/>
            <person name="de Vries R.P."/>
            <person name="Natvig D.O."/>
            <person name="Powell A.J."/>
            <person name="Tsang A."/>
            <person name="Grigoriev I.V."/>
        </authorList>
    </citation>
    <scope>NUCLEOTIDE SEQUENCE [LARGE SCALE GENOMIC DNA]</scope>
    <source>
        <strain evidence="10 11">CBS 620.91</strain>
    </source>
</reference>
<comment type="similarity">
    <text evidence="2">Belongs to the rad17/RAD24 family.</text>
</comment>
<keyword evidence="6" id="KW-0539">Nucleus</keyword>
<keyword evidence="5" id="KW-0067">ATP-binding</keyword>
<evidence type="ECO:0000256" key="8">
    <source>
        <dbReference type="SAM" id="MobiDB-lite"/>
    </source>
</evidence>
<evidence type="ECO:0000313" key="11">
    <source>
        <dbReference type="Proteomes" id="UP001583172"/>
    </source>
</evidence>
<feature type="compositionally biased region" description="Acidic residues" evidence="8">
    <location>
        <begin position="171"/>
        <end position="180"/>
    </location>
</feature>
<organism evidence="10 11">
    <name type="scientific">Humicola insolens</name>
    <name type="common">Soft-rot fungus</name>
    <dbReference type="NCBI Taxonomy" id="85995"/>
    <lineage>
        <taxon>Eukaryota</taxon>
        <taxon>Fungi</taxon>
        <taxon>Dikarya</taxon>
        <taxon>Ascomycota</taxon>
        <taxon>Pezizomycotina</taxon>
        <taxon>Sordariomycetes</taxon>
        <taxon>Sordariomycetidae</taxon>
        <taxon>Sordariales</taxon>
        <taxon>Chaetomiaceae</taxon>
        <taxon>Mycothermus</taxon>
    </lineage>
</organism>
<protein>
    <recommendedName>
        <fullName evidence="9">Checkpoint protein RAD24-like helical bundle domain-containing protein</fullName>
    </recommendedName>
</protein>
<comment type="subcellular location">
    <subcellularLocation>
        <location evidence="1">Nucleus</location>
    </subcellularLocation>
</comment>
<dbReference type="EMBL" id="JAZGSY010000180">
    <property type="protein sequence ID" value="KAL1839018.1"/>
    <property type="molecule type" value="Genomic_DNA"/>
</dbReference>
<gene>
    <name evidence="10" type="ORF">VTJ49DRAFT_1993</name>
</gene>
<dbReference type="PANTHER" id="PTHR12172:SF0">
    <property type="entry name" value="CELL CYCLE CHECKPOINT PROTEIN RAD17"/>
    <property type="match status" value="1"/>
</dbReference>
<feature type="region of interest" description="Disordered" evidence="8">
    <location>
        <begin position="810"/>
        <end position="853"/>
    </location>
</feature>
<evidence type="ECO:0000256" key="3">
    <source>
        <dbReference type="ARBA" id="ARBA00022741"/>
    </source>
</evidence>
<sequence>MAPPAKRRKRAIVDDDSDDDDSQKTNNGSQNFLKRFLSSPSKNSPSPEKKPSITTAQPASASPSPSPIRKRATRATSSKSVRSPSTSPLKPRTRASAAAKDAKDAAGSADLRTLFSRQAQRNSQSQSAASSASSLSLATGASASGSYHLSAGGGRRSQLDEIISDPISEQNGDDDDEDDVPLMYSASTAAASSLAERARAAQKRFGNNKTGNGASSRGDGGSTGIAAAGGQRFLRTKQATPSSQTPSSTGPTPLPNEDSRPWSERFAPTSLDELAVHKRKVADVRHWLEEVFTGRARQRLLVLKGPAGAGKTTTVRLLARDMRCEVLEWRNPGNSFGVPGQVYQSAAAQFEEFLGRGGKFGQLDIEEEDGGTPPPQTQVMGPPPPAASGKRLMLVEEFPNTFMRSSAGLMGFRDAVIQFLSASVPPMGFGYASEPATPIVMVISETLLTTTSASADSFTAHRLLGPEILKHPGTTVIEFKPIAPTFLTKALELVVQKEARKSGRRRTPGPRVLQRLGEVGDIRNAISSLEFLCAKGDTEADWGGKVAFTKPKRASKDAAPALTKGEQESLELVSQREATLGIFHAVGKVVYNKRGDFPPGSAEAAAEAALPDYMSHLARRKKSEVVVDALIDEIGTDTHTFISALHENYPLSCEQTGPSDPNSPIDYINGCLDYLSDSDLLYPSWDIFFGGGRGTHAYGGAVSLGGYSGKDSGSHMLRQDEMAFQVAVRGMLFSLPSPVRRQAHPNGRGGDAYKMFYPTYLKLWRSKEELGALVDLWAAKLLKGEDCGPGPPAHPQTKQSFVTNGAAAFRKPTTTPGKINGFTTTTTHPSAGGIKPSTASQKPSRGPPPPLPLLSLGSAARKELLLERLPYTAHMARGRRQCSFFGGAMRMRDLDQMVAFRGIGALGAGEDDVSEDGTETQAGGVVGGVQGEIVAGCLPGKADRGTLSCAGSAQMHAASARECSAARPSPCLGSLSSFSDQSRAGTEGKPTSKSSPGTLPQPLRSFK</sequence>
<feature type="compositionally biased region" description="Polar residues" evidence="8">
    <location>
        <begin position="812"/>
        <end position="829"/>
    </location>
</feature>
<feature type="compositionally biased region" description="Low complexity" evidence="8">
    <location>
        <begin position="38"/>
        <end position="63"/>
    </location>
</feature>
<evidence type="ECO:0000256" key="6">
    <source>
        <dbReference type="ARBA" id="ARBA00023242"/>
    </source>
</evidence>
<evidence type="ECO:0000313" key="10">
    <source>
        <dbReference type="EMBL" id="KAL1839018.1"/>
    </source>
</evidence>
<feature type="compositionally biased region" description="Low complexity" evidence="8">
    <location>
        <begin position="95"/>
        <end position="146"/>
    </location>
</feature>
<keyword evidence="3" id="KW-0547">Nucleotide-binding</keyword>
<feature type="domain" description="Checkpoint protein RAD24-like helical bundle" evidence="9">
    <location>
        <begin position="577"/>
        <end position="683"/>
    </location>
</feature>
<evidence type="ECO:0000259" key="9">
    <source>
        <dbReference type="Pfam" id="PF25812"/>
    </source>
</evidence>
<keyword evidence="11" id="KW-1185">Reference proteome</keyword>
<evidence type="ECO:0000256" key="7">
    <source>
        <dbReference type="ARBA" id="ARBA00023306"/>
    </source>
</evidence>
<dbReference type="PANTHER" id="PTHR12172">
    <property type="entry name" value="CELL CYCLE CHECKPOINT PROTEIN RAD17"/>
    <property type="match status" value="1"/>
</dbReference>
<feature type="compositionally biased region" description="Low complexity" evidence="8">
    <location>
        <begin position="240"/>
        <end position="251"/>
    </location>
</feature>
<feature type="compositionally biased region" description="Polar residues" evidence="8">
    <location>
        <begin position="974"/>
        <end position="998"/>
    </location>
</feature>
<dbReference type="InterPro" id="IPR004582">
    <property type="entry name" value="Checkpoint_prot_Rad17_Rad24"/>
</dbReference>
<feature type="region of interest" description="Disordered" evidence="8">
    <location>
        <begin position="1"/>
        <end position="180"/>
    </location>
</feature>
<dbReference type="InterPro" id="IPR057927">
    <property type="entry name" value="RAD24-like_helical"/>
</dbReference>
<feature type="region of interest" description="Disordered" evidence="8">
    <location>
        <begin position="365"/>
        <end position="386"/>
    </location>
</feature>
<feature type="compositionally biased region" description="Polar residues" evidence="8">
    <location>
        <begin position="205"/>
        <end position="215"/>
    </location>
</feature>
<comment type="caution">
    <text evidence="10">The sequence shown here is derived from an EMBL/GenBank/DDBJ whole genome shotgun (WGS) entry which is preliminary data.</text>
</comment>
<dbReference type="SUPFAM" id="SSF52540">
    <property type="entry name" value="P-loop containing nucleoside triphosphate hydrolases"/>
    <property type="match status" value="1"/>
</dbReference>